<evidence type="ECO:0000259" key="2">
    <source>
        <dbReference type="Pfam" id="PF23658"/>
    </source>
</evidence>
<feature type="signal peptide" evidence="1">
    <location>
        <begin position="1"/>
        <end position="18"/>
    </location>
</feature>
<dbReference type="OrthoDB" id="27214at2759"/>
<evidence type="ECO:0000256" key="1">
    <source>
        <dbReference type="SAM" id="SignalP"/>
    </source>
</evidence>
<accession>A0A6A6YUW5</accession>
<keyword evidence="4" id="KW-1185">Reference proteome</keyword>
<name>A0A6A6YUW5_9PEZI</name>
<reference evidence="3 5" key="1">
    <citation type="journal article" date="2020" name="Stud. Mycol.">
        <title>101 Dothideomycetes genomes: a test case for predicting lifestyles and emergence of pathogens.</title>
        <authorList>
            <person name="Haridas S."/>
            <person name="Albert R."/>
            <person name="Binder M."/>
            <person name="Bloem J."/>
            <person name="Labutti K."/>
            <person name="Salamov A."/>
            <person name="Andreopoulos B."/>
            <person name="Baker S."/>
            <person name="Barry K."/>
            <person name="Bills G."/>
            <person name="Bluhm B."/>
            <person name="Cannon C."/>
            <person name="Castanera R."/>
            <person name="Culley D."/>
            <person name="Daum C."/>
            <person name="Ezra D."/>
            <person name="Gonzalez J."/>
            <person name="Henrissat B."/>
            <person name="Kuo A."/>
            <person name="Liang C."/>
            <person name="Lipzen A."/>
            <person name="Lutzoni F."/>
            <person name="Magnuson J."/>
            <person name="Mondo S."/>
            <person name="Nolan M."/>
            <person name="Ohm R."/>
            <person name="Pangilinan J."/>
            <person name="Park H.-J."/>
            <person name="Ramirez L."/>
            <person name="Alfaro M."/>
            <person name="Sun H."/>
            <person name="Tritt A."/>
            <person name="Yoshinaga Y."/>
            <person name="Zwiers L.-H."/>
            <person name="Turgeon B."/>
            <person name="Goodwin S."/>
            <person name="Spatafora J."/>
            <person name="Crous P."/>
            <person name="Grigoriev I."/>
        </authorList>
    </citation>
    <scope>NUCLEOTIDE SEQUENCE</scope>
    <source>
        <strain evidence="3 5">CBS 304.34</strain>
    </source>
</reference>
<keyword evidence="1" id="KW-0732">Signal</keyword>
<dbReference type="PANTHER" id="PTHR37049">
    <property type="entry name" value="PEPTIDASE S41 FAMILY PROTEIN"/>
    <property type="match status" value="1"/>
</dbReference>
<evidence type="ECO:0000313" key="3">
    <source>
        <dbReference type="EMBL" id="KAF2811747.1"/>
    </source>
</evidence>
<dbReference type="InterPro" id="IPR029045">
    <property type="entry name" value="ClpP/crotonase-like_dom_sf"/>
</dbReference>
<dbReference type="PANTHER" id="PTHR37049:SF4">
    <property type="entry name" value="RHODANESE DOMAIN-CONTAINING PROTEIN"/>
    <property type="match status" value="1"/>
</dbReference>
<dbReference type="InterPro" id="IPR052766">
    <property type="entry name" value="S41A_metabolite_peptidase"/>
</dbReference>
<proteinExistence type="predicted"/>
<protein>
    <recommendedName>
        <fullName evidence="2">CPAF-like PDZ domain-containing protein</fullName>
    </recommendedName>
</protein>
<sequence length="760" mass="81832">MRFTSLSAVIGLLSITSASPILDTRATPTNSTAPCAAVSSAYFAQTNPVPTVPAQIAYDCIKSVPLNVTSAKKLLGDIRPYINWQSTLAFLKNPPAEYKQKVQDAVDIIAGLDDIEAKVNSGAFTGEYDFGFALYQLVQSAHDGHFSLVPDSVGAIFNFGRTVPLVSVSEDGLKVPAVFAYADVLGQHFKNISYTPSAIVKIDGKDAATFLEDWSQWGSLQDRDALYNNVFYELAQVSLGTSGSGTGTFTGGGRGRWAWPGATTTFTFANGTSRTIDNYARVLVSMRGIDSGEKLQNTYFYYANAGQAAGGNIQAVPGVEAASSAAVATAAAAATPTPESPPGYPPIVVQGPLNLINGYYVDSPDYEDVAVLSVPNFVGNEAAEIPFQETTQNFVAKALKDGKKKLIVDVSANGGGTILQGYDLFKQLFPSILPYGATRFRAHEAADLVGQSFSALASKYPRTLHTINSTVLDVQSSYFDYHTDADVNYEPFTSWPEKYSPRVYNGDNYTGIARWNLSDVLITYNSGGINITGYGPRSNFTQQPFDAADIVIVYDGYCASTCTIFSELMRQQAGVKAIAMGGRANAAAIQAVGGVKGTNNYQWGYIQSLAQEAVMLAAPEEAERYNTSVLKDYYSDTPFSRAAVAPGVNVRDGLREGDDSGTPLQFRYEEADCRLYYTSEMTVDVTEIWKGVADAQWGGKGKCVPYGPQGYREKRDVTRTLGGSGLRKRGVADAKVFEALEKTFSIETENKLSGDGFMLP</sequence>
<feature type="domain" description="CPAF-like PDZ" evidence="2">
    <location>
        <begin position="158"/>
        <end position="285"/>
    </location>
</feature>
<reference evidence="5" key="2">
    <citation type="submission" date="2020-04" db="EMBL/GenBank/DDBJ databases">
        <authorList>
            <consortium name="NCBI Genome Project"/>
        </authorList>
    </citation>
    <scope>NUCLEOTIDE SEQUENCE</scope>
    <source>
        <strain evidence="5">CBS 304.34</strain>
    </source>
</reference>
<feature type="chain" id="PRO_5044629353" description="CPAF-like PDZ domain-containing protein" evidence="1">
    <location>
        <begin position="19"/>
        <end position="760"/>
    </location>
</feature>
<dbReference type="Pfam" id="PF23658">
    <property type="entry name" value="PDZ_CPAF_rel"/>
    <property type="match status" value="1"/>
</dbReference>
<evidence type="ECO:0000313" key="5">
    <source>
        <dbReference type="RefSeq" id="XP_033578711.1"/>
    </source>
</evidence>
<dbReference type="AlphaFoldDB" id="A0A6A6YUW5"/>
<dbReference type="InterPro" id="IPR056186">
    <property type="entry name" value="PDZ_CPAF-rel"/>
</dbReference>
<dbReference type="GeneID" id="54460580"/>
<dbReference type="EMBL" id="MU003698">
    <property type="protein sequence ID" value="KAF2811747.1"/>
    <property type="molecule type" value="Genomic_DNA"/>
</dbReference>
<dbReference type="Gene3D" id="3.90.226.10">
    <property type="entry name" value="2-enoyl-CoA Hydratase, Chain A, domain 1"/>
    <property type="match status" value="1"/>
</dbReference>
<evidence type="ECO:0000313" key="4">
    <source>
        <dbReference type="Proteomes" id="UP000504636"/>
    </source>
</evidence>
<organism evidence="3">
    <name type="scientific">Mytilinidion resinicola</name>
    <dbReference type="NCBI Taxonomy" id="574789"/>
    <lineage>
        <taxon>Eukaryota</taxon>
        <taxon>Fungi</taxon>
        <taxon>Dikarya</taxon>
        <taxon>Ascomycota</taxon>
        <taxon>Pezizomycotina</taxon>
        <taxon>Dothideomycetes</taxon>
        <taxon>Pleosporomycetidae</taxon>
        <taxon>Mytilinidiales</taxon>
        <taxon>Mytilinidiaceae</taxon>
        <taxon>Mytilinidion</taxon>
    </lineage>
</organism>
<gene>
    <name evidence="3 5" type="ORF">BDZ99DRAFT_461744</name>
</gene>
<reference evidence="5" key="3">
    <citation type="submission" date="2025-04" db="UniProtKB">
        <authorList>
            <consortium name="RefSeq"/>
        </authorList>
    </citation>
    <scope>IDENTIFICATION</scope>
    <source>
        <strain evidence="5">CBS 304.34</strain>
    </source>
</reference>
<dbReference type="SUPFAM" id="SSF52096">
    <property type="entry name" value="ClpP/crotonase"/>
    <property type="match status" value="1"/>
</dbReference>
<dbReference type="Proteomes" id="UP000504636">
    <property type="component" value="Unplaced"/>
</dbReference>
<dbReference type="RefSeq" id="XP_033578711.1">
    <property type="nucleotide sequence ID" value="XM_033719687.1"/>
</dbReference>